<reference evidence="1" key="1">
    <citation type="journal article" date="2015" name="Nature">
        <title>Complex archaea that bridge the gap between prokaryotes and eukaryotes.</title>
        <authorList>
            <person name="Spang A."/>
            <person name="Saw J.H."/>
            <person name="Jorgensen S.L."/>
            <person name="Zaremba-Niedzwiedzka K."/>
            <person name="Martijn J."/>
            <person name="Lind A.E."/>
            <person name="van Eijk R."/>
            <person name="Schleper C."/>
            <person name="Guy L."/>
            <person name="Ettema T.J."/>
        </authorList>
    </citation>
    <scope>NUCLEOTIDE SEQUENCE</scope>
</reference>
<accession>A0A0F9KRZ7</accession>
<dbReference type="AlphaFoldDB" id="A0A0F9KRZ7"/>
<sequence>MTEARRLLERTLEHCEELRKAWERGALDEHDGKGGTRSNRNYALVIELERFLAQPMTSCEGAVAVQDLLSEVIERLDGTHYQDEGLMLVHVSARLNECPGSSREGELVAALERERDRWRAALTAFKGNDTVDIDYASALRAESELTRTLEEK</sequence>
<protein>
    <submittedName>
        <fullName evidence="1">Uncharacterized protein</fullName>
    </submittedName>
</protein>
<proteinExistence type="predicted"/>
<name>A0A0F9KRZ7_9ZZZZ</name>
<gene>
    <name evidence="1" type="ORF">LCGC14_1600400</name>
</gene>
<dbReference type="EMBL" id="LAZR01012827">
    <property type="protein sequence ID" value="KKM24908.1"/>
    <property type="molecule type" value="Genomic_DNA"/>
</dbReference>
<organism evidence="1">
    <name type="scientific">marine sediment metagenome</name>
    <dbReference type="NCBI Taxonomy" id="412755"/>
    <lineage>
        <taxon>unclassified sequences</taxon>
        <taxon>metagenomes</taxon>
        <taxon>ecological metagenomes</taxon>
    </lineage>
</organism>
<comment type="caution">
    <text evidence="1">The sequence shown here is derived from an EMBL/GenBank/DDBJ whole genome shotgun (WGS) entry which is preliminary data.</text>
</comment>
<evidence type="ECO:0000313" key="1">
    <source>
        <dbReference type="EMBL" id="KKM24908.1"/>
    </source>
</evidence>